<gene>
    <name evidence="3" type="ORF">D915_008367</name>
</gene>
<dbReference type="AlphaFoldDB" id="A0A4E0R0I5"/>
<keyword evidence="2" id="KW-0472">Membrane</keyword>
<keyword evidence="2" id="KW-0812">Transmembrane</keyword>
<dbReference type="InterPro" id="IPR001128">
    <property type="entry name" value="Cyt_P450"/>
</dbReference>
<dbReference type="Pfam" id="PF00067">
    <property type="entry name" value="p450"/>
    <property type="match status" value="1"/>
</dbReference>
<evidence type="ECO:0000313" key="3">
    <source>
        <dbReference type="EMBL" id="THD20925.1"/>
    </source>
</evidence>
<dbReference type="GO" id="GO:0004497">
    <property type="term" value="F:monooxygenase activity"/>
    <property type="evidence" value="ECO:0007669"/>
    <property type="project" value="InterPro"/>
</dbReference>
<dbReference type="InterPro" id="IPR036396">
    <property type="entry name" value="Cyt_P450_sf"/>
</dbReference>
<keyword evidence="2" id="KW-1133">Transmembrane helix</keyword>
<accession>A0A4E0R0I5</accession>
<reference evidence="3" key="1">
    <citation type="submission" date="2019-03" db="EMBL/GenBank/DDBJ databases">
        <title>Improved annotation for the trematode Fasciola hepatica.</title>
        <authorList>
            <person name="Choi Y.-J."/>
            <person name="Martin J."/>
            <person name="Mitreva M."/>
        </authorList>
    </citation>
    <scope>NUCLEOTIDE SEQUENCE [LARGE SCALE GENOMIC DNA]</scope>
</reference>
<evidence type="ECO:0000313" key="4">
    <source>
        <dbReference type="Proteomes" id="UP000230066"/>
    </source>
</evidence>
<organism evidence="3 4">
    <name type="scientific">Fasciola hepatica</name>
    <name type="common">Liver fluke</name>
    <dbReference type="NCBI Taxonomy" id="6192"/>
    <lineage>
        <taxon>Eukaryota</taxon>
        <taxon>Metazoa</taxon>
        <taxon>Spiralia</taxon>
        <taxon>Lophotrochozoa</taxon>
        <taxon>Platyhelminthes</taxon>
        <taxon>Trematoda</taxon>
        <taxon>Digenea</taxon>
        <taxon>Plagiorchiida</taxon>
        <taxon>Echinostomata</taxon>
        <taxon>Echinostomatoidea</taxon>
        <taxon>Fasciolidae</taxon>
        <taxon>Fasciola</taxon>
    </lineage>
</organism>
<evidence type="ECO:0000256" key="1">
    <source>
        <dbReference type="ARBA" id="ARBA00010617"/>
    </source>
</evidence>
<comment type="similarity">
    <text evidence="1">Belongs to the cytochrome P450 family.</text>
</comment>
<sequence>MEPPPRLYNYEGLFTSVRSIDLPLKILAILSVLILLIVIAAWIVSSKTYKRAPKDTKFQCVRLENMNKFEVLDVLLRDDDEWKHGLFTGKINDRVTLIVNDWKVISLHEDNDNLDYYFSLVPDKFRRNWYGLWLSDYTLLHRSNLRAIVFHTFDTVSPDAFPLIGSFAAREIKSGRYQFGENVTGSPDFDIWIWDLVMEFVFFNSPDFCSIGSSSGKQSLVECLRSRMSRLLRLHESGKFPSGSTLVAEFDGLLSPLVRHVIDISSRHHKQSVDNKHIPQSGWRATSLLHQFVQAHHQLDEEGEFVGFLSPVHIAHLLVEISLILRCCLLRAIRLLLVVLAMRGDWQCRVREESKQVLASEFRCSEQTTNIPGSFVPPHCLNLRHVDNLPWTKALVNEIVRFSAAGFPMFALREAPRDGHLSDYDYAEGELILLNQLVYLNDRDVWEKDIFTRADDEEKETSEANTVPNREQIQDNELIFPGLPFSPYRFLQKCDPESADKQLRLKLPGHWIRHMLAGYTVCVPNDSIYQLLTAIVVHIFGTGLHVTVEKNSLPIYNEAGDDSSLRIPRDLPPVCFTFNQ</sequence>
<keyword evidence="4" id="KW-1185">Reference proteome</keyword>
<dbReference type="GO" id="GO:0005506">
    <property type="term" value="F:iron ion binding"/>
    <property type="evidence" value="ECO:0007669"/>
    <property type="project" value="InterPro"/>
</dbReference>
<evidence type="ECO:0000256" key="2">
    <source>
        <dbReference type="SAM" id="Phobius"/>
    </source>
</evidence>
<dbReference type="GO" id="GO:0016705">
    <property type="term" value="F:oxidoreductase activity, acting on paired donors, with incorporation or reduction of molecular oxygen"/>
    <property type="evidence" value="ECO:0007669"/>
    <property type="project" value="InterPro"/>
</dbReference>
<dbReference type="GO" id="GO:0020037">
    <property type="term" value="F:heme binding"/>
    <property type="evidence" value="ECO:0007669"/>
    <property type="project" value="InterPro"/>
</dbReference>
<name>A0A4E0R0I5_FASHE</name>
<protein>
    <submittedName>
        <fullName evidence="3">Uncharacterized protein</fullName>
    </submittedName>
</protein>
<dbReference type="SUPFAM" id="SSF48264">
    <property type="entry name" value="Cytochrome P450"/>
    <property type="match status" value="1"/>
</dbReference>
<dbReference type="EMBL" id="JXXN02004040">
    <property type="protein sequence ID" value="THD20925.1"/>
    <property type="molecule type" value="Genomic_DNA"/>
</dbReference>
<proteinExistence type="inferred from homology"/>
<dbReference type="Gene3D" id="1.10.630.10">
    <property type="entry name" value="Cytochrome P450"/>
    <property type="match status" value="1"/>
</dbReference>
<feature type="transmembrane region" description="Helical" evidence="2">
    <location>
        <begin position="26"/>
        <end position="44"/>
    </location>
</feature>
<dbReference type="Proteomes" id="UP000230066">
    <property type="component" value="Unassembled WGS sequence"/>
</dbReference>
<comment type="caution">
    <text evidence="3">The sequence shown here is derived from an EMBL/GenBank/DDBJ whole genome shotgun (WGS) entry which is preliminary data.</text>
</comment>